<reference evidence="1" key="1">
    <citation type="submission" date="2023-04" db="EMBL/GenBank/DDBJ databases">
        <title>A chromosome-level genome assembly of the parasitoid wasp Eretmocerus hayati.</title>
        <authorList>
            <person name="Zhong Y."/>
            <person name="Liu S."/>
            <person name="Liu Y."/>
        </authorList>
    </citation>
    <scope>NUCLEOTIDE SEQUENCE</scope>
    <source>
        <strain evidence="1">ZJU_SS_LIU_2023</strain>
    </source>
</reference>
<keyword evidence="2" id="KW-1185">Reference proteome</keyword>
<gene>
    <name evidence="1" type="ORF">QAD02_001673</name>
</gene>
<comment type="caution">
    <text evidence="1">The sequence shown here is derived from an EMBL/GenBank/DDBJ whole genome shotgun (WGS) entry which is preliminary data.</text>
</comment>
<proteinExistence type="predicted"/>
<accession>A0ACC2NJB4</accession>
<evidence type="ECO:0000313" key="2">
    <source>
        <dbReference type="Proteomes" id="UP001239111"/>
    </source>
</evidence>
<evidence type="ECO:0000313" key="1">
    <source>
        <dbReference type="EMBL" id="KAJ8670414.1"/>
    </source>
</evidence>
<name>A0ACC2NJB4_9HYME</name>
<sequence>MLRRAFIVPWLMTSIIQATTETKLISDYYKYRGVQQIVIFGCWSDVENLEMFRKVSSLDMELTIQPIFDEMNLKDSLRVNYYKIGVVLDLECPKRDTVLNQVINVVKGEWMPFNESYVWLMLMKNRQSLMMMPLESLLADLPLSIDADLVAALPSDRYDESPDDVDGHGVMGNFSEFELFDVYNPSYRHGGRINVTRMGSWDQERGIIDELLRDYKYKRRGNLHGLPLNFSIALNFAPKSADLDDYLSVPVNKHLDTMHRYNYALLLQLRDYYNFTINLSFSDSWGYLVNGTFNGIVGDMIKGIVDIGATPFQFKPERLDVMDYTVQIYKAESMIIFRHPKRQEMNNSLLEPFTKQVWYLTIIVGLLNWLLLYFTVKSEIQFGKYTNNGNSLSAEPASETFLITSGALCQQGLSDTPRIFSGRIVFLSIFFWALMLYQFYSASIVGSLLAEKPRFIKTLKDLTESNLDVGATDVGYNHDFFRTTSYKEAIDLFNRKIKSNKKRKQSSYFSSEEGMRKVKKGGFAFQVDLEGAYKIMSETFNEDEMCDIQGIDLLGMKHTATCTSKHSPFKKMVTYGLRQIVEHGTAQRLNTIWKTKKPQCPESHNSTPTPVTFVDFSPAIIMICAATALSISIMLIENLVRNYDGLRIPSLWRDKKTSASESMHEGSEPDILDES</sequence>
<protein>
    <submittedName>
        <fullName evidence="1">Uncharacterized protein</fullName>
    </submittedName>
</protein>
<dbReference type="EMBL" id="CM056743">
    <property type="protein sequence ID" value="KAJ8670414.1"/>
    <property type="molecule type" value="Genomic_DNA"/>
</dbReference>
<dbReference type="Proteomes" id="UP001239111">
    <property type="component" value="Chromosome 3"/>
</dbReference>
<organism evidence="1 2">
    <name type="scientific">Eretmocerus hayati</name>
    <dbReference type="NCBI Taxonomy" id="131215"/>
    <lineage>
        <taxon>Eukaryota</taxon>
        <taxon>Metazoa</taxon>
        <taxon>Ecdysozoa</taxon>
        <taxon>Arthropoda</taxon>
        <taxon>Hexapoda</taxon>
        <taxon>Insecta</taxon>
        <taxon>Pterygota</taxon>
        <taxon>Neoptera</taxon>
        <taxon>Endopterygota</taxon>
        <taxon>Hymenoptera</taxon>
        <taxon>Apocrita</taxon>
        <taxon>Proctotrupomorpha</taxon>
        <taxon>Chalcidoidea</taxon>
        <taxon>Aphelinidae</taxon>
        <taxon>Aphelininae</taxon>
        <taxon>Eretmocerus</taxon>
    </lineage>
</organism>